<reference evidence="5" key="1">
    <citation type="submission" date="2020-07" db="EMBL/GenBank/DDBJ databases">
        <title>Genome sequence and genetic diversity analysis of an under-domesticated orphan crop, white fonio (Digitaria exilis).</title>
        <authorList>
            <person name="Bennetzen J.L."/>
            <person name="Chen S."/>
            <person name="Ma X."/>
            <person name="Wang X."/>
            <person name="Yssel A.E.J."/>
            <person name="Chaluvadi S.R."/>
            <person name="Johnson M."/>
            <person name="Gangashetty P."/>
            <person name="Hamidou F."/>
            <person name="Sanogo M.D."/>
            <person name="Zwaenepoel A."/>
            <person name="Wallace J."/>
            <person name="Van De Peer Y."/>
            <person name="Van Deynze A."/>
        </authorList>
    </citation>
    <scope>NUCLEOTIDE SEQUENCE</scope>
    <source>
        <tissue evidence="5">Leaves</tissue>
    </source>
</reference>
<dbReference type="PANTHER" id="PTHR43601">
    <property type="entry name" value="THIOREDOXIN, MITOCHONDRIAL"/>
    <property type="match status" value="1"/>
</dbReference>
<evidence type="ECO:0000256" key="2">
    <source>
        <dbReference type="ARBA" id="ARBA00023284"/>
    </source>
</evidence>
<dbReference type="InterPro" id="IPR013766">
    <property type="entry name" value="Thioredoxin_domain"/>
</dbReference>
<feature type="domain" description="Thioredoxin" evidence="4">
    <location>
        <begin position="182"/>
        <end position="256"/>
    </location>
</feature>
<evidence type="ECO:0000313" key="6">
    <source>
        <dbReference type="Proteomes" id="UP000636709"/>
    </source>
</evidence>
<name>A0A835KET3_9POAL</name>
<accession>A0A835KET3</accession>
<sequence>MADALLLPRRFIASSSAASSSSAPSSSSPSRWALPSPGSPRRARLAAAHPHPRPRQFARHKVRAHLLVGAGTGCFSACGDVALPRVSRWFLLELRIAEGGRFVLRLFGVLGGSCAQDMLVPNSETEMRSSAILDACTMRIPWVFDGFVIWLFQVYAAGTVSSEQPKWWEKNAGPNMIDIHSTVEFLDALRDAGDKLVIVEFYGTWCGSCRALFPRVMSIILNMCIGLNFDENKPMCKRLNVKVLPFFHFYRGADGLLESFSCSLAKFQKLKDAIAIHNTARCSIGPPVGVGGVDLLDSASPQEKPAEASPR</sequence>
<dbReference type="EMBL" id="JACEFO010001646">
    <property type="protein sequence ID" value="KAF8726956.1"/>
    <property type="molecule type" value="Genomic_DNA"/>
</dbReference>
<dbReference type="InterPro" id="IPR036249">
    <property type="entry name" value="Thioredoxin-like_sf"/>
</dbReference>
<dbReference type="CDD" id="cd02947">
    <property type="entry name" value="TRX_family"/>
    <property type="match status" value="1"/>
</dbReference>
<dbReference type="GO" id="GO:0045454">
    <property type="term" value="P:cell redox homeostasis"/>
    <property type="evidence" value="ECO:0007669"/>
    <property type="project" value="TreeGrafter"/>
</dbReference>
<evidence type="ECO:0000256" key="3">
    <source>
        <dbReference type="SAM" id="MobiDB-lite"/>
    </source>
</evidence>
<dbReference type="Gene3D" id="3.40.30.10">
    <property type="entry name" value="Glutaredoxin"/>
    <property type="match status" value="1"/>
</dbReference>
<feature type="compositionally biased region" description="Low complexity" evidence="3">
    <location>
        <begin position="15"/>
        <end position="30"/>
    </location>
</feature>
<dbReference type="PROSITE" id="PS00194">
    <property type="entry name" value="THIOREDOXIN_1"/>
    <property type="match status" value="1"/>
</dbReference>
<organism evidence="5 6">
    <name type="scientific">Digitaria exilis</name>
    <dbReference type="NCBI Taxonomy" id="1010633"/>
    <lineage>
        <taxon>Eukaryota</taxon>
        <taxon>Viridiplantae</taxon>
        <taxon>Streptophyta</taxon>
        <taxon>Embryophyta</taxon>
        <taxon>Tracheophyta</taxon>
        <taxon>Spermatophyta</taxon>
        <taxon>Magnoliopsida</taxon>
        <taxon>Liliopsida</taxon>
        <taxon>Poales</taxon>
        <taxon>Poaceae</taxon>
        <taxon>PACMAD clade</taxon>
        <taxon>Panicoideae</taxon>
        <taxon>Panicodae</taxon>
        <taxon>Paniceae</taxon>
        <taxon>Anthephorinae</taxon>
        <taxon>Digitaria</taxon>
    </lineage>
</organism>
<dbReference type="Proteomes" id="UP000636709">
    <property type="component" value="Unassembled WGS sequence"/>
</dbReference>
<proteinExistence type="inferred from homology"/>
<evidence type="ECO:0000259" key="4">
    <source>
        <dbReference type="Pfam" id="PF00085"/>
    </source>
</evidence>
<gene>
    <name evidence="5" type="ORF">HU200_019443</name>
</gene>
<comment type="caution">
    <text evidence="5">The sequence shown here is derived from an EMBL/GenBank/DDBJ whole genome shotgun (WGS) entry which is preliminary data.</text>
</comment>
<dbReference type="OrthoDB" id="2121326at2759"/>
<dbReference type="GO" id="GO:0009507">
    <property type="term" value="C:chloroplast"/>
    <property type="evidence" value="ECO:0007669"/>
    <property type="project" value="UniProtKB-ARBA"/>
</dbReference>
<feature type="region of interest" description="Disordered" evidence="3">
    <location>
        <begin position="15"/>
        <end position="56"/>
    </location>
</feature>
<keyword evidence="2" id="KW-0676">Redox-active center</keyword>
<dbReference type="PANTHER" id="PTHR43601:SF32">
    <property type="entry name" value="THIOREDOXIN-LIKE 2-2, CHLOROPLASTIC"/>
    <property type="match status" value="1"/>
</dbReference>
<dbReference type="AlphaFoldDB" id="A0A835KET3"/>
<evidence type="ECO:0000256" key="1">
    <source>
        <dbReference type="ARBA" id="ARBA00008987"/>
    </source>
</evidence>
<dbReference type="SUPFAM" id="SSF52833">
    <property type="entry name" value="Thioredoxin-like"/>
    <property type="match status" value="1"/>
</dbReference>
<keyword evidence="6" id="KW-1185">Reference proteome</keyword>
<dbReference type="Pfam" id="PF00085">
    <property type="entry name" value="Thioredoxin"/>
    <property type="match status" value="1"/>
</dbReference>
<protein>
    <recommendedName>
        <fullName evidence="4">Thioredoxin domain-containing protein</fullName>
    </recommendedName>
</protein>
<dbReference type="InterPro" id="IPR017937">
    <property type="entry name" value="Thioredoxin_CS"/>
</dbReference>
<comment type="similarity">
    <text evidence="1">Belongs to the thioredoxin family.</text>
</comment>
<evidence type="ECO:0000313" key="5">
    <source>
        <dbReference type="EMBL" id="KAF8726956.1"/>
    </source>
</evidence>